<gene>
    <name evidence="10" type="ORF">TKK_006322</name>
</gene>
<accession>A0ABD2X5G9</accession>
<dbReference type="Gene3D" id="3.30.160.60">
    <property type="entry name" value="Classic Zinc Finger"/>
    <property type="match status" value="3"/>
</dbReference>
<dbReference type="InterPro" id="IPR013087">
    <property type="entry name" value="Znf_C2H2_type"/>
</dbReference>
<dbReference type="SUPFAM" id="SSF57667">
    <property type="entry name" value="beta-beta-alpha zinc fingers"/>
    <property type="match status" value="2"/>
</dbReference>
<evidence type="ECO:0000256" key="7">
    <source>
        <dbReference type="ARBA" id="ARBA00023242"/>
    </source>
</evidence>
<dbReference type="GO" id="GO:0008270">
    <property type="term" value="F:zinc ion binding"/>
    <property type="evidence" value="ECO:0007669"/>
    <property type="project" value="UniProtKB-KW"/>
</dbReference>
<dbReference type="PROSITE" id="PS00028">
    <property type="entry name" value="ZINC_FINGER_C2H2_1"/>
    <property type="match status" value="1"/>
</dbReference>
<dbReference type="InterPro" id="IPR050331">
    <property type="entry name" value="Zinc_finger"/>
</dbReference>
<keyword evidence="4 8" id="KW-0863">Zinc-finger</keyword>
<keyword evidence="6" id="KW-0238">DNA-binding</keyword>
<protein>
    <recommendedName>
        <fullName evidence="9">C2H2-type domain-containing protein</fullName>
    </recommendedName>
</protein>
<dbReference type="Proteomes" id="UP001627154">
    <property type="component" value="Unassembled WGS sequence"/>
</dbReference>
<dbReference type="PANTHER" id="PTHR16515:SF49">
    <property type="entry name" value="GASTRULA ZINC FINGER PROTEIN XLCGF49.1-LIKE-RELATED"/>
    <property type="match status" value="1"/>
</dbReference>
<evidence type="ECO:0000256" key="4">
    <source>
        <dbReference type="ARBA" id="ARBA00022771"/>
    </source>
</evidence>
<comment type="caution">
    <text evidence="10">The sequence shown here is derived from an EMBL/GenBank/DDBJ whole genome shotgun (WGS) entry which is preliminary data.</text>
</comment>
<dbReference type="PROSITE" id="PS50157">
    <property type="entry name" value="ZINC_FINGER_C2H2_2"/>
    <property type="match status" value="3"/>
</dbReference>
<keyword evidence="7" id="KW-0539">Nucleus</keyword>
<keyword evidence="11" id="KW-1185">Reference proteome</keyword>
<comment type="subcellular location">
    <subcellularLocation>
        <location evidence="1">Nucleus</location>
    </subcellularLocation>
</comment>
<evidence type="ECO:0000256" key="1">
    <source>
        <dbReference type="ARBA" id="ARBA00004123"/>
    </source>
</evidence>
<evidence type="ECO:0000256" key="8">
    <source>
        <dbReference type="PROSITE-ProRule" id="PRU00042"/>
    </source>
</evidence>
<dbReference type="PANTHER" id="PTHR16515">
    <property type="entry name" value="PR DOMAIN ZINC FINGER PROTEIN"/>
    <property type="match status" value="1"/>
</dbReference>
<feature type="domain" description="C2H2-type" evidence="9">
    <location>
        <begin position="91"/>
        <end position="116"/>
    </location>
</feature>
<evidence type="ECO:0000256" key="3">
    <source>
        <dbReference type="ARBA" id="ARBA00022737"/>
    </source>
</evidence>
<dbReference type="EMBL" id="JBJJXI010000051">
    <property type="protein sequence ID" value="KAL3400465.1"/>
    <property type="molecule type" value="Genomic_DNA"/>
</dbReference>
<reference evidence="10 11" key="1">
    <citation type="journal article" date="2024" name="bioRxiv">
        <title>A reference genome for Trichogramma kaykai: A tiny desert-dwelling parasitoid wasp with competing sex-ratio distorters.</title>
        <authorList>
            <person name="Culotta J."/>
            <person name="Lindsey A.R."/>
        </authorList>
    </citation>
    <scope>NUCLEOTIDE SEQUENCE [LARGE SCALE GENOMIC DNA]</scope>
    <source>
        <strain evidence="10 11">KSX58</strain>
    </source>
</reference>
<dbReference type="InterPro" id="IPR036236">
    <property type="entry name" value="Znf_C2H2_sf"/>
</dbReference>
<keyword evidence="5" id="KW-0862">Zinc</keyword>
<evidence type="ECO:0000256" key="2">
    <source>
        <dbReference type="ARBA" id="ARBA00022723"/>
    </source>
</evidence>
<keyword evidence="3" id="KW-0677">Repeat</keyword>
<evidence type="ECO:0000313" key="10">
    <source>
        <dbReference type="EMBL" id="KAL3400465.1"/>
    </source>
</evidence>
<dbReference type="GO" id="GO:0003677">
    <property type="term" value="F:DNA binding"/>
    <property type="evidence" value="ECO:0007669"/>
    <property type="project" value="UniProtKB-KW"/>
</dbReference>
<evidence type="ECO:0000256" key="6">
    <source>
        <dbReference type="ARBA" id="ARBA00023125"/>
    </source>
</evidence>
<dbReference type="AlphaFoldDB" id="A0ABD2X5G9"/>
<keyword evidence="2" id="KW-0479">Metal-binding</keyword>
<evidence type="ECO:0000256" key="5">
    <source>
        <dbReference type="ARBA" id="ARBA00022833"/>
    </source>
</evidence>
<dbReference type="GO" id="GO:0005634">
    <property type="term" value="C:nucleus"/>
    <property type="evidence" value="ECO:0007669"/>
    <property type="project" value="UniProtKB-SubCell"/>
</dbReference>
<feature type="domain" description="C2H2-type" evidence="9">
    <location>
        <begin position="147"/>
        <end position="175"/>
    </location>
</feature>
<feature type="domain" description="C2H2-type" evidence="9">
    <location>
        <begin position="119"/>
        <end position="146"/>
    </location>
</feature>
<dbReference type="Pfam" id="PF00096">
    <property type="entry name" value="zf-C2H2"/>
    <property type="match status" value="1"/>
</dbReference>
<organism evidence="10 11">
    <name type="scientific">Trichogramma kaykai</name>
    <dbReference type="NCBI Taxonomy" id="54128"/>
    <lineage>
        <taxon>Eukaryota</taxon>
        <taxon>Metazoa</taxon>
        <taxon>Ecdysozoa</taxon>
        <taxon>Arthropoda</taxon>
        <taxon>Hexapoda</taxon>
        <taxon>Insecta</taxon>
        <taxon>Pterygota</taxon>
        <taxon>Neoptera</taxon>
        <taxon>Endopterygota</taxon>
        <taxon>Hymenoptera</taxon>
        <taxon>Apocrita</taxon>
        <taxon>Proctotrupomorpha</taxon>
        <taxon>Chalcidoidea</taxon>
        <taxon>Trichogrammatidae</taxon>
        <taxon>Trichogramma</taxon>
    </lineage>
</organism>
<evidence type="ECO:0000313" key="11">
    <source>
        <dbReference type="Proteomes" id="UP001627154"/>
    </source>
</evidence>
<sequence>MNSTFNLVDRTQDVFNYAMLDKIYFDITDEEEFENVQFSEFRLENLIHVTQERDESHENTPNDISSINRFSFTRKLNLRKHISEVHDNINHMCGTCQKSFAKKCLLKIHIDTAHNNISYACDGCGKKFSTKRSLKTHIDAVYNDEPYLCVICVETFVNRRSLKVHLDTTHSGDVRACDICGEMYTRNDLHVHDLRVHVGRVRQVRSTTHSCDTCRKSFSQKVQCVLVQTPIHTLTYTTAAVYIASRQLCFVRNFLYVLRASTNSVDSRDSLHDNTMNLRASRWQLVGTVVSLGASPQARWCRRKITLVMLAITRDRVRNHPSLTFFFSDFLACH</sequence>
<dbReference type="SMART" id="SM00355">
    <property type="entry name" value="ZnF_C2H2"/>
    <property type="match status" value="5"/>
</dbReference>
<name>A0ABD2X5G9_9HYME</name>
<evidence type="ECO:0000259" key="9">
    <source>
        <dbReference type="PROSITE" id="PS50157"/>
    </source>
</evidence>
<proteinExistence type="predicted"/>